<dbReference type="Proteomes" id="UP000038040">
    <property type="component" value="Unplaced"/>
</dbReference>
<evidence type="ECO:0000313" key="3">
    <source>
        <dbReference type="Proteomes" id="UP000274756"/>
    </source>
</evidence>
<evidence type="ECO:0000313" key="2">
    <source>
        <dbReference type="Proteomes" id="UP000038040"/>
    </source>
</evidence>
<proteinExistence type="predicted"/>
<sequence length="178" mass="20263">MENCGEVKIKWNHHGVKHRFSISHIQLERDIVFATDKELRDLISQNRRIKIYTSAQKQSFKTYSHRSQFVPLDLSSHLHKSIARLEQNPPPPYSKSFEDAITSKELMIRSLRVPPPCYSTPSCYTRSLLYVSPPEPLIIRSLLFSPSLVAATATALNFPCAMVVATYGVECAAQVFFH</sequence>
<dbReference type="EMBL" id="UYYG01001236">
    <property type="protein sequence ID" value="VDN60717.1"/>
    <property type="molecule type" value="Genomic_DNA"/>
</dbReference>
<dbReference type="WBParaSite" id="DME_0000954301-mRNA-1">
    <property type="protein sequence ID" value="DME_0000954301-mRNA-1"/>
    <property type="gene ID" value="DME_0000954301"/>
</dbReference>
<dbReference type="OrthoDB" id="5798369at2759"/>
<reference evidence="4" key="1">
    <citation type="submission" date="2017-02" db="UniProtKB">
        <authorList>
            <consortium name="WormBaseParasite"/>
        </authorList>
    </citation>
    <scope>IDENTIFICATION</scope>
</reference>
<dbReference type="AlphaFoldDB" id="A0A0N4UNP8"/>
<accession>A0A0N4UNP8</accession>
<organism evidence="2 4">
    <name type="scientific">Dracunculus medinensis</name>
    <name type="common">Guinea worm</name>
    <dbReference type="NCBI Taxonomy" id="318479"/>
    <lineage>
        <taxon>Eukaryota</taxon>
        <taxon>Metazoa</taxon>
        <taxon>Ecdysozoa</taxon>
        <taxon>Nematoda</taxon>
        <taxon>Chromadorea</taxon>
        <taxon>Rhabditida</taxon>
        <taxon>Spirurina</taxon>
        <taxon>Dracunculoidea</taxon>
        <taxon>Dracunculidae</taxon>
        <taxon>Dracunculus</taxon>
    </lineage>
</organism>
<evidence type="ECO:0000313" key="4">
    <source>
        <dbReference type="WBParaSite" id="DME_0000954301-mRNA-1"/>
    </source>
</evidence>
<keyword evidence="3" id="KW-1185">Reference proteome</keyword>
<dbReference type="Proteomes" id="UP000274756">
    <property type="component" value="Unassembled WGS sequence"/>
</dbReference>
<gene>
    <name evidence="1" type="ORF">DME_LOCUS10690</name>
</gene>
<reference evidence="1 3" key="2">
    <citation type="submission" date="2018-11" db="EMBL/GenBank/DDBJ databases">
        <authorList>
            <consortium name="Pathogen Informatics"/>
        </authorList>
    </citation>
    <scope>NUCLEOTIDE SEQUENCE [LARGE SCALE GENOMIC DNA]</scope>
</reference>
<protein>
    <submittedName>
        <fullName evidence="4">Ovule protein</fullName>
    </submittedName>
</protein>
<name>A0A0N4UNP8_DRAME</name>
<evidence type="ECO:0000313" key="1">
    <source>
        <dbReference type="EMBL" id="VDN60717.1"/>
    </source>
</evidence>